<evidence type="ECO:0000313" key="8">
    <source>
        <dbReference type="Proteomes" id="UP000024404"/>
    </source>
</evidence>
<protein>
    <submittedName>
        <fullName evidence="7">EF-hand domain-containing protein</fullName>
    </submittedName>
</protein>
<keyword evidence="3" id="KW-0677">Repeat</keyword>
<dbReference type="GO" id="GO:1903569">
    <property type="term" value="P:positive regulation of protein localization to ciliary membrane"/>
    <property type="evidence" value="ECO:0007669"/>
    <property type="project" value="TreeGrafter"/>
</dbReference>
<dbReference type="Gene3D" id="1.10.238.10">
    <property type="entry name" value="EF-hand"/>
    <property type="match status" value="1"/>
</dbReference>
<evidence type="ECO:0000256" key="3">
    <source>
        <dbReference type="ARBA" id="ARBA00022737"/>
    </source>
</evidence>
<evidence type="ECO:0000256" key="5">
    <source>
        <dbReference type="ARBA" id="ARBA00023136"/>
    </source>
</evidence>
<keyword evidence="5" id="KW-0472">Membrane</keyword>
<dbReference type="PROSITE" id="PS50222">
    <property type="entry name" value="EF_HAND_2"/>
    <property type="match status" value="1"/>
</dbReference>
<dbReference type="GO" id="GO:0005509">
    <property type="term" value="F:calcium ion binding"/>
    <property type="evidence" value="ECO:0007669"/>
    <property type="project" value="InterPro"/>
</dbReference>
<dbReference type="EnsemblMetazoa" id="OVOC10651.1">
    <property type="protein sequence ID" value="OVOC10651.1"/>
    <property type="gene ID" value="WBGene00247460"/>
</dbReference>
<name>A0A8R1TJ97_ONCVO</name>
<evidence type="ECO:0000313" key="7">
    <source>
        <dbReference type="EnsemblMetazoa" id="OVOC10651.1"/>
    </source>
</evidence>
<dbReference type="EMBL" id="CMVM020000345">
    <property type="status" value="NOT_ANNOTATED_CDS"/>
    <property type="molecule type" value="Genomic_DNA"/>
</dbReference>
<reference evidence="8" key="1">
    <citation type="submission" date="2013-10" db="EMBL/GenBank/DDBJ databases">
        <title>Genome sequencing of Onchocerca volvulus.</title>
        <authorList>
            <person name="Cotton J."/>
            <person name="Tsai J."/>
            <person name="Stanley E."/>
            <person name="Tracey A."/>
            <person name="Holroyd N."/>
            <person name="Lustigman S."/>
            <person name="Berriman M."/>
        </authorList>
    </citation>
    <scope>NUCLEOTIDE SEQUENCE</scope>
</reference>
<reference evidence="7" key="2">
    <citation type="submission" date="2022-06" db="UniProtKB">
        <authorList>
            <consortium name="EnsemblMetazoa"/>
        </authorList>
    </citation>
    <scope>IDENTIFICATION</scope>
</reference>
<accession>A0A8R1TJ97</accession>
<evidence type="ECO:0000256" key="1">
    <source>
        <dbReference type="ARBA" id="ARBA00004370"/>
    </source>
</evidence>
<comment type="subcellular location">
    <subcellularLocation>
        <location evidence="1">Membrane</location>
    </subcellularLocation>
</comment>
<dbReference type="OMA" id="VLDQEWE"/>
<evidence type="ECO:0000259" key="6">
    <source>
        <dbReference type="PROSITE" id="PS50222"/>
    </source>
</evidence>
<dbReference type="InterPro" id="IPR002048">
    <property type="entry name" value="EF_hand_dom"/>
</dbReference>
<dbReference type="PROSITE" id="PS00018">
    <property type="entry name" value="EF_HAND_1"/>
    <property type="match status" value="1"/>
</dbReference>
<dbReference type="InterPro" id="IPR011992">
    <property type="entry name" value="EF-hand-dom_pair"/>
</dbReference>
<keyword evidence="2" id="KW-0479">Metal-binding</keyword>
<dbReference type="InterPro" id="IPR018247">
    <property type="entry name" value="EF_Hand_1_Ca_BS"/>
</dbReference>
<dbReference type="GO" id="GO:0098797">
    <property type="term" value="C:plasma membrane protein complex"/>
    <property type="evidence" value="ECO:0007669"/>
    <property type="project" value="TreeGrafter"/>
</dbReference>
<keyword evidence="8" id="KW-1185">Reference proteome</keyword>
<organism evidence="7 8">
    <name type="scientific">Onchocerca volvulus</name>
    <dbReference type="NCBI Taxonomy" id="6282"/>
    <lineage>
        <taxon>Eukaryota</taxon>
        <taxon>Metazoa</taxon>
        <taxon>Ecdysozoa</taxon>
        <taxon>Nematoda</taxon>
        <taxon>Chromadorea</taxon>
        <taxon>Rhabditida</taxon>
        <taxon>Spirurina</taxon>
        <taxon>Spiruromorpha</taxon>
        <taxon>Filarioidea</taxon>
        <taxon>Onchocercidae</taxon>
        <taxon>Onchocerca</taxon>
    </lineage>
</organism>
<dbReference type="Proteomes" id="UP000024404">
    <property type="component" value="Unassembled WGS sequence"/>
</dbReference>
<evidence type="ECO:0000256" key="4">
    <source>
        <dbReference type="ARBA" id="ARBA00022837"/>
    </source>
</evidence>
<evidence type="ECO:0000256" key="2">
    <source>
        <dbReference type="ARBA" id="ARBA00022723"/>
    </source>
</evidence>
<dbReference type="SUPFAM" id="SSF47473">
    <property type="entry name" value="EF-hand"/>
    <property type="match status" value="1"/>
</dbReference>
<sequence length="526" mass="60999">MESNAKRRFVNAYLNEVGDLRSMVNRSQLYKIVIAAGKDLLISDLGDIDYYQFDKAREIFEQLPVTNFLVIMKQFSNCMNETEQNHQSIELKELAEFLNEDGEMNVNEKKAVLHFLESFSTSGRIDCRKLFNEFEKSRSQLLDVVAQEFINKQMIIPKKHTGSENVQFKLSQGMKLQQLNDSTPNFTSQVSRRAFRVMNNDDRILNYHFIINQSQTVFSMCELLTNNDQPTDRNYKNDIYVVLYDTIEEQVITVTTKALEDKYVSEECLLKAGKYIVSIQTPNCLEYNDMNSTSYEMKLIDSNRKLTKHFKMALMNMFDLFDFDENGKLSREEFDVYNILASDEHVLDEEWEIICQNFGAKDGELLLNSFVALHQLEVYNNPTLEDTWMTLLCVGYNKQLDLINNCPCSFTISSESAVHMTQVELRESTATETEALINYFWKNGQEVDNAVEVRIWKCDYFAVCLAGPMKLPYAMNLYYGNSKNVLVKELTEIQRIPLKFVKPKILLQAIATESDWSLILTVETTI</sequence>
<dbReference type="InterPro" id="IPR052266">
    <property type="entry name" value="Miro-EF-hand_domain"/>
</dbReference>
<proteinExistence type="predicted"/>
<keyword evidence="4" id="KW-0106">Calcium</keyword>
<dbReference type="GO" id="GO:0060170">
    <property type="term" value="C:ciliary membrane"/>
    <property type="evidence" value="ECO:0007669"/>
    <property type="project" value="TreeGrafter"/>
</dbReference>
<dbReference type="PANTHER" id="PTHR46819">
    <property type="entry name" value="EF-HAND CALCIUM-BINDING DOMAIN-CONTAINING PROTEIN 7"/>
    <property type="match status" value="1"/>
</dbReference>
<feature type="domain" description="EF-hand" evidence="6">
    <location>
        <begin position="309"/>
        <end position="344"/>
    </location>
</feature>
<dbReference type="PANTHER" id="PTHR46819:SF1">
    <property type="entry name" value="EF-HAND CALCIUM-BINDING DOMAIN-CONTAINING PROTEIN 7"/>
    <property type="match status" value="1"/>
</dbReference>
<dbReference type="AlphaFoldDB" id="A0A8R1TJ97"/>